<evidence type="ECO:0000256" key="2">
    <source>
        <dbReference type="ARBA" id="ARBA00009454"/>
    </source>
</evidence>
<keyword evidence="8 12" id="KW-0906">Nuclear pore complex</keyword>
<name>A0A9P0EH04_NEZVI</name>
<evidence type="ECO:0000256" key="5">
    <source>
        <dbReference type="ARBA" id="ARBA00022816"/>
    </source>
</evidence>
<gene>
    <name evidence="15" type="ORF">NEZAVI_LOCUS5351</name>
</gene>
<proteinExistence type="inferred from homology"/>
<dbReference type="InterPro" id="IPR017389">
    <property type="entry name" value="Nucleoporin_NUP53"/>
</dbReference>
<evidence type="ECO:0000256" key="7">
    <source>
        <dbReference type="ARBA" id="ARBA00023010"/>
    </source>
</evidence>
<keyword evidence="6" id="KW-0653">Protein transport</keyword>
<dbReference type="GO" id="GO:0005543">
    <property type="term" value="F:phospholipid binding"/>
    <property type="evidence" value="ECO:0007669"/>
    <property type="project" value="TreeGrafter"/>
</dbReference>
<evidence type="ECO:0000256" key="10">
    <source>
        <dbReference type="ARBA" id="ARBA00029997"/>
    </source>
</evidence>
<feature type="compositionally biased region" description="Polar residues" evidence="13">
    <location>
        <begin position="89"/>
        <end position="102"/>
    </location>
</feature>
<evidence type="ECO:0000259" key="14">
    <source>
        <dbReference type="PROSITE" id="PS51472"/>
    </source>
</evidence>
<dbReference type="GO" id="GO:0044615">
    <property type="term" value="C:nuclear pore nuclear basket"/>
    <property type="evidence" value="ECO:0007669"/>
    <property type="project" value="TreeGrafter"/>
</dbReference>
<dbReference type="GO" id="GO:0031965">
    <property type="term" value="C:nuclear membrane"/>
    <property type="evidence" value="ECO:0007669"/>
    <property type="project" value="InterPro"/>
</dbReference>
<keyword evidence="9 12" id="KW-0539">Nucleus</keyword>
<protein>
    <recommendedName>
        <fullName evidence="3">Nucleoporin NUP35</fullName>
    </recommendedName>
    <alternativeName>
        <fullName evidence="11">35 kDa nucleoporin</fullName>
    </alternativeName>
    <alternativeName>
        <fullName evidence="10">Nucleoporin NUP53</fullName>
    </alternativeName>
</protein>
<feature type="domain" description="RRM Nup35-type" evidence="14">
    <location>
        <begin position="129"/>
        <end position="210"/>
    </location>
</feature>
<dbReference type="PIRSF" id="PIRSF038119">
    <property type="entry name" value="Nucleoporin_NUP53"/>
    <property type="match status" value="1"/>
</dbReference>
<evidence type="ECO:0000256" key="6">
    <source>
        <dbReference type="ARBA" id="ARBA00022927"/>
    </source>
</evidence>
<dbReference type="FunFam" id="3.30.70.330:FF:000095">
    <property type="entry name" value="Putative Nucleoporin NUP53"/>
    <property type="match status" value="1"/>
</dbReference>
<evidence type="ECO:0000256" key="11">
    <source>
        <dbReference type="ARBA" id="ARBA00030250"/>
    </source>
</evidence>
<comment type="subcellular location">
    <subcellularLocation>
        <location evidence="1">Nucleus</location>
        <location evidence="1">Nuclear pore complex</location>
    </subcellularLocation>
</comment>
<dbReference type="GO" id="GO:0003676">
    <property type="term" value="F:nucleic acid binding"/>
    <property type="evidence" value="ECO:0007669"/>
    <property type="project" value="InterPro"/>
</dbReference>
<evidence type="ECO:0000256" key="9">
    <source>
        <dbReference type="ARBA" id="ARBA00023242"/>
    </source>
</evidence>
<evidence type="ECO:0000256" key="12">
    <source>
        <dbReference type="PROSITE-ProRule" id="PRU00804"/>
    </source>
</evidence>
<dbReference type="InterPro" id="IPR007846">
    <property type="entry name" value="RRM_NUP35_dom"/>
</dbReference>
<comment type="similarity">
    <text evidence="2">Belongs to the Nup35 family.</text>
</comment>
<dbReference type="GO" id="GO:0044613">
    <property type="term" value="C:nuclear pore central transport channel"/>
    <property type="evidence" value="ECO:0007669"/>
    <property type="project" value="TreeGrafter"/>
</dbReference>
<dbReference type="GO" id="GO:0006607">
    <property type="term" value="P:NLS-bearing protein import into nucleus"/>
    <property type="evidence" value="ECO:0007669"/>
    <property type="project" value="TreeGrafter"/>
</dbReference>
<keyword evidence="7" id="KW-0811">Translocation</keyword>
<dbReference type="OrthoDB" id="3365060at2759"/>
<evidence type="ECO:0000256" key="4">
    <source>
        <dbReference type="ARBA" id="ARBA00022448"/>
    </source>
</evidence>
<evidence type="ECO:0000256" key="3">
    <source>
        <dbReference type="ARBA" id="ARBA00016439"/>
    </source>
</evidence>
<evidence type="ECO:0000256" key="1">
    <source>
        <dbReference type="ARBA" id="ARBA00004567"/>
    </source>
</evidence>
<dbReference type="EMBL" id="OV725079">
    <property type="protein sequence ID" value="CAH1394999.1"/>
    <property type="molecule type" value="Genomic_DNA"/>
</dbReference>
<evidence type="ECO:0000256" key="8">
    <source>
        <dbReference type="ARBA" id="ARBA00023132"/>
    </source>
</evidence>
<dbReference type="Gene3D" id="3.30.70.330">
    <property type="match status" value="1"/>
</dbReference>
<dbReference type="InterPro" id="IPR012677">
    <property type="entry name" value="Nucleotide-bd_a/b_plait_sf"/>
</dbReference>
<evidence type="ECO:0000313" key="16">
    <source>
        <dbReference type="Proteomes" id="UP001152798"/>
    </source>
</evidence>
<dbReference type="PROSITE" id="PS51472">
    <property type="entry name" value="RRM_NUP35"/>
    <property type="match status" value="1"/>
</dbReference>
<accession>A0A9P0EH04</accession>
<keyword evidence="16" id="KW-1185">Reference proteome</keyword>
<evidence type="ECO:0000256" key="13">
    <source>
        <dbReference type="SAM" id="MobiDB-lite"/>
    </source>
</evidence>
<organism evidence="15 16">
    <name type="scientific">Nezara viridula</name>
    <name type="common">Southern green stink bug</name>
    <name type="synonym">Cimex viridulus</name>
    <dbReference type="NCBI Taxonomy" id="85310"/>
    <lineage>
        <taxon>Eukaryota</taxon>
        <taxon>Metazoa</taxon>
        <taxon>Ecdysozoa</taxon>
        <taxon>Arthropoda</taxon>
        <taxon>Hexapoda</taxon>
        <taxon>Insecta</taxon>
        <taxon>Pterygota</taxon>
        <taxon>Neoptera</taxon>
        <taxon>Paraneoptera</taxon>
        <taxon>Hemiptera</taxon>
        <taxon>Heteroptera</taxon>
        <taxon>Panheteroptera</taxon>
        <taxon>Pentatomomorpha</taxon>
        <taxon>Pentatomoidea</taxon>
        <taxon>Pentatomidae</taxon>
        <taxon>Pentatominae</taxon>
        <taxon>Nezara</taxon>
    </lineage>
</organism>
<dbReference type="Pfam" id="PF05172">
    <property type="entry name" value="RRM_Nup35"/>
    <property type="match status" value="1"/>
</dbReference>
<evidence type="ECO:0000313" key="15">
    <source>
        <dbReference type="EMBL" id="CAH1394999.1"/>
    </source>
</evidence>
<dbReference type="PANTHER" id="PTHR21527:SF6">
    <property type="entry name" value="NUCLEOPORIN NUP35"/>
    <property type="match status" value="1"/>
</dbReference>
<dbReference type="InterPro" id="IPR035979">
    <property type="entry name" value="RBD_domain_sf"/>
</dbReference>
<dbReference type="GO" id="GO:0051028">
    <property type="term" value="P:mRNA transport"/>
    <property type="evidence" value="ECO:0007669"/>
    <property type="project" value="UniProtKB-UniRule"/>
</dbReference>
<feature type="region of interest" description="Disordered" evidence="13">
    <location>
        <begin position="83"/>
        <end position="102"/>
    </location>
</feature>
<keyword evidence="4 12" id="KW-0813">Transport</keyword>
<dbReference type="GO" id="GO:0017056">
    <property type="term" value="F:structural constituent of nuclear pore"/>
    <property type="evidence" value="ECO:0007669"/>
    <property type="project" value="InterPro"/>
</dbReference>
<sequence length="268" mass="29623">MVGNCISYCDQSYSGILKEKHAEAMEVSPTTPPSAYLPSFLLGDSEVSEEARSRIGGRETHNVSPPGFKTFSPIRTEFNRSTKVRLNGPPTQSLFDETESPTKLNNSVISPGWVTSLGSRSGGENSFKDEDGLWVVVFGFTPAAASHIFNMFNQCGRVVEHSYPPNGGNWMMIRYEDRAGVRKALGFNTRVVAGNIMLGVTERRRIPELRITEAEKEIVNSSIVTSPLNTSRVRHLGPSKQPLAQIDENIPKKDNSVMSRAMDLLFGW</sequence>
<dbReference type="PANTHER" id="PTHR21527">
    <property type="entry name" value="NUCLEOPORIN NUP35"/>
    <property type="match status" value="1"/>
</dbReference>
<dbReference type="SUPFAM" id="SSF54928">
    <property type="entry name" value="RNA-binding domain, RBD"/>
    <property type="match status" value="1"/>
</dbReference>
<reference evidence="15" key="1">
    <citation type="submission" date="2022-01" db="EMBL/GenBank/DDBJ databases">
        <authorList>
            <person name="King R."/>
        </authorList>
    </citation>
    <scope>NUCLEOTIDE SEQUENCE</scope>
</reference>
<dbReference type="AlphaFoldDB" id="A0A9P0EH04"/>
<dbReference type="GO" id="GO:0006999">
    <property type="term" value="P:nuclear pore organization"/>
    <property type="evidence" value="ECO:0007669"/>
    <property type="project" value="TreeGrafter"/>
</dbReference>
<keyword evidence="5 12" id="KW-0509">mRNA transport</keyword>
<dbReference type="CDD" id="cd12441">
    <property type="entry name" value="RRM_Nup53_like"/>
    <property type="match status" value="1"/>
</dbReference>
<dbReference type="Proteomes" id="UP001152798">
    <property type="component" value="Chromosome 3"/>
</dbReference>